<organism evidence="2 3">
    <name type="scientific">Ensete ventricosum</name>
    <name type="common">Abyssinian banana</name>
    <name type="synonym">Musa ensete</name>
    <dbReference type="NCBI Taxonomy" id="4639"/>
    <lineage>
        <taxon>Eukaryota</taxon>
        <taxon>Viridiplantae</taxon>
        <taxon>Streptophyta</taxon>
        <taxon>Embryophyta</taxon>
        <taxon>Tracheophyta</taxon>
        <taxon>Spermatophyta</taxon>
        <taxon>Magnoliopsida</taxon>
        <taxon>Liliopsida</taxon>
        <taxon>Zingiberales</taxon>
        <taxon>Musaceae</taxon>
        <taxon>Ensete</taxon>
    </lineage>
</organism>
<dbReference type="Proteomes" id="UP000287651">
    <property type="component" value="Unassembled WGS sequence"/>
</dbReference>
<evidence type="ECO:0000313" key="3">
    <source>
        <dbReference type="Proteomes" id="UP000287651"/>
    </source>
</evidence>
<dbReference type="EMBL" id="AMZH03001218">
    <property type="protein sequence ID" value="RRT80152.1"/>
    <property type="molecule type" value="Genomic_DNA"/>
</dbReference>
<accession>A0A427AV75</accession>
<feature type="region of interest" description="Disordered" evidence="1">
    <location>
        <begin position="69"/>
        <end position="113"/>
    </location>
</feature>
<dbReference type="AlphaFoldDB" id="A0A427AV75"/>
<comment type="caution">
    <text evidence="2">The sequence shown here is derived from an EMBL/GenBank/DDBJ whole genome shotgun (WGS) entry which is preliminary data.</text>
</comment>
<proteinExistence type="predicted"/>
<gene>
    <name evidence="2" type="ORF">B296_00011810</name>
</gene>
<reference evidence="2 3" key="1">
    <citation type="journal article" date="2014" name="Agronomy (Basel)">
        <title>A Draft Genome Sequence for Ensete ventricosum, the Drought-Tolerant Tree Against Hunger.</title>
        <authorList>
            <person name="Harrison J."/>
            <person name="Moore K.A."/>
            <person name="Paszkiewicz K."/>
            <person name="Jones T."/>
            <person name="Grant M."/>
            <person name="Ambacheew D."/>
            <person name="Muzemil S."/>
            <person name="Studholme D.J."/>
        </authorList>
    </citation>
    <scope>NUCLEOTIDE SEQUENCE [LARGE SCALE GENOMIC DNA]</scope>
</reference>
<sequence>MDLKKWDVGCSWATSSDGSRTNLSEDLREAAIGSGPLPKGHVEEIGSSYYGTSAPTGNVGARAKVGSIAAGGGLPASRDARGVVSNSRDSSRMEEVQPLLTSRDQRSRTPGSRLQEALQLWL</sequence>
<protein>
    <submittedName>
        <fullName evidence="2">Uncharacterized protein</fullName>
    </submittedName>
</protein>
<evidence type="ECO:0000256" key="1">
    <source>
        <dbReference type="SAM" id="MobiDB-lite"/>
    </source>
</evidence>
<evidence type="ECO:0000313" key="2">
    <source>
        <dbReference type="EMBL" id="RRT80152.1"/>
    </source>
</evidence>
<name>A0A427AV75_ENSVE</name>